<dbReference type="InterPro" id="IPR018702">
    <property type="entry name" value="DUF2207"/>
</dbReference>
<evidence type="ECO:0000259" key="3">
    <source>
        <dbReference type="Pfam" id="PF09972"/>
    </source>
</evidence>
<keyword evidence="2" id="KW-0732">Signal</keyword>
<keyword evidence="6" id="KW-1185">Reference proteome</keyword>
<feature type="chain" id="PRO_5047476393" evidence="2">
    <location>
        <begin position="38"/>
        <end position="565"/>
    </location>
</feature>
<organism evidence="5 6">
    <name type="scientific">Saccharopolyspora gregorii</name>
    <dbReference type="NCBI Taxonomy" id="33914"/>
    <lineage>
        <taxon>Bacteria</taxon>
        <taxon>Bacillati</taxon>
        <taxon>Actinomycetota</taxon>
        <taxon>Actinomycetes</taxon>
        <taxon>Pseudonocardiales</taxon>
        <taxon>Pseudonocardiaceae</taxon>
        <taxon>Saccharopolyspora</taxon>
    </lineage>
</organism>
<dbReference type="EMBL" id="BAAAYK010000038">
    <property type="protein sequence ID" value="GAA3366055.1"/>
    <property type="molecule type" value="Genomic_DNA"/>
</dbReference>
<evidence type="ECO:0000313" key="6">
    <source>
        <dbReference type="Proteomes" id="UP001500483"/>
    </source>
</evidence>
<dbReference type="RefSeq" id="WP_344931297.1">
    <property type="nucleotide sequence ID" value="NZ_BAAAYK010000038.1"/>
</dbReference>
<feature type="transmembrane region" description="Helical" evidence="1">
    <location>
        <begin position="238"/>
        <end position="257"/>
    </location>
</feature>
<evidence type="ECO:0000256" key="1">
    <source>
        <dbReference type="SAM" id="Phobius"/>
    </source>
</evidence>
<keyword evidence="1" id="KW-1133">Transmembrane helix</keyword>
<evidence type="ECO:0000259" key="4">
    <source>
        <dbReference type="Pfam" id="PF20990"/>
    </source>
</evidence>
<keyword evidence="1" id="KW-0472">Membrane</keyword>
<dbReference type="Pfam" id="PF20990">
    <property type="entry name" value="DUF2207_C"/>
    <property type="match status" value="1"/>
</dbReference>
<proteinExistence type="predicted"/>
<sequence length="565" mass="58791">MFREPRSGPGGKPSPTSLLAAVAVLAAALLTAAPAAAAQPVNVLPGTAATDVRAKLERDGALTVTERITVPAGNPVHRTIPLRQPAADGGDRVFSLADVRLDGGDVQVGPDAVRLVLRPGEATFRYAVRGAVADDGPEQEVRWQFSGGWDVPVDRISVSLLAPQVPRDITCLAGPVGGDDRCDRYEIGRAQQVQALQFGLAPGDRLVLSIRVPGGAVPSNAVVERPFDPAHAFSPHPGAIAGVAGVGLLLIGALGTLRHLRRRDARTAAAATGPAEVLTTTATGTTFTSPDGVLPGHVGTVLGERAELVDVAGTVVDLAVRNYLGIEELAADWRIVRRSPPDAALRDHERAVHDLLVGERDQVSLGELGRGDLAPVREALYAEVVARGWFARRPDAARNLLWWGGIGSALAGALLAVLLALTGPLGLIGVAVAVGGLALTAASRSLPARTARGAVLAGRLRGLRAHLSSVPVATFPAADREAACFRALPYALVLGEIERWLAAWADLDDADAPVAHWYRERGAVADLAHLRAALPAFADRLCTCFAAHRPPPGSPEPVTTAAASR</sequence>
<accession>A0ABP6S226</accession>
<dbReference type="Pfam" id="PF09972">
    <property type="entry name" value="DUF2207"/>
    <property type="match status" value="1"/>
</dbReference>
<dbReference type="InterPro" id="IPR048389">
    <property type="entry name" value="YciQ-like_C"/>
</dbReference>
<reference evidence="6" key="1">
    <citation type="journal article" date="2019" name="Int. J. Syst. Evol. Microbiol.">
        <title>The Global Catalogue of Microorganisms (GCM) 10K type strain sequencing project: providing services to taxonomists for standard genome sequencing and annotation.</title>
        <authorList>
            <consortium name="The Broad Institute Genomics Platform"/>
            <consortium name="The Broad Institute Genome Sequencing Center for Infectious Disease"/>
            <person name="Wu L."/>
            <person name="Ma J."/>
        </authorList>
    </citation>
    <scope>NUCLEOTIDE SEQUENCE [LARGE SCALE GENOMIC DNA]</scope>
    <source>
        <strain evidence="6">JCM 9687</strain>
    </source>
</reference>
<feature type="domain" description="Predicted membrane protein YciQ-like C-terminal" evidence="4">
    <location>
        <begin position="290"/>
        <end position="501"/>
    </location>
</feature>
<feature type="transmembrane region" description="Helical" evidence="1">
    <location>
        <begin position="400"/>
        <end position="419"/>
    </location>
</feature>
<comment type="caution">
    <text evidence="5">The sequence shown here is derived from an EMBL/GenBank/DDBJ whole genome shotgun (WGS) entry which is preliminary data.</text>
</comment>
<feature type="domain" description="DUF2207" evidence="3">
    <location>
        <begin position="51"/>
        <end position="168"/>
    </location>
</feature>
<protein>
    <submittedName>
        <fullName evidence="5">DUF2207 domain-containing protein</fullName>
    </submittedName>
</protein>
<keyword evidence="1" id="KW-0812">Transmembrane</keyword>
<evidence type="ECO:0000313" key="5">
    <source>
        <dbReference type="EMBL" id="GAA3366055.1"/>
    </source>
</evidence>
<feature type="signal peptide" evidence="2">
    <location>
        <begin position="1"/>
        <end position="37"/>
    </location>
</feature>
<name>A0ABP6S226_9PSEU</name>
<feature type="transmembrane region" description="Helical" evidence="1">
    <location>
        <begin position="425"/>
        <end position="442"/>
    </location>
</feature>
<gene>
    <name evidence="5" type="ORF">GCM10020366_68370</name>
</gene>
<evidence type="ECO:0000256" key="2">
    <source>
        <dbReference type="SAM" id="SignalP"/>
    </source>
</evidence>
<dbReference type="Proteomes" id="UP001500483">
    <property type="component" value="Unassembled WGS sequence"/>
</dbReference>